<protein>
    <submittedName>
        <fullName evidence="1">Uncharacterized protein</fullName>
    </submittedName>
</protein>
<accession>A0A7J9MUB9</accession>
<evidence type="ECO:0000313" key="1">
    <source>
        <dbReference type="EMBL" id="MBA0874538.1"/>
    </source>
</evidence>
<name>A0A7J9MUB9_GOSSC</name>
<reference evidence="1 2" key="1">
    <citation type="journal article" date="2019" name="Genome Biol. Evol.">
        <title>Insights into the evolution of the New World diploid cottons (Gossypium, subgenus Houzingenia) based on genome sequencing.</title>
        <authorList>
            <person name="Grover C.E."/>
            <person name="Arick M.A. 2nd"/>
            <person name="Thrash A."/>
            <person name="Conover J.L."/>
            <person name="Sanders W.S."/>
            <person name="Peterson D.G."/>
            <person name="Frelichowski J.E."/>
            <person name="Scheffler J.A."/>
            <person name="Scheffler B.E."/>
            <person name="Wendel J.F."/>
        </authorList>
    </citation>
    <scope>NUCLEOTIDE SEQUENCE [LARGE SCALE GENOMIC DNA]</scope>
    <source>
        <strain evidence="1">1</strain>
        <tissue evidence="1">Leaf</tissue>
    </source>
</reference>
<organism evidence="1 2">
    <name type="scientific">Gossypium schwendimanii</name>
    <name type="common">Cotton</name>
    <dbReference type="NCBI Taxonomy" id="34291"/>
    <lineage>
        <taxon>Eukaryota</taxon>
        <taxon>Viridiplantae</taxon>
        <taxon>Streptophyta</taxon>
        <taxon>Embryophyta</taxon>
        <taxon>Tracheophyta</taxon>
        <taxon>Spermatophyta</taxon>
        <taxon>Magnoliopsida</taxon>
        <taxon>eudicotyledons</taxon>
        <taxon>Gunneridae</taxon>
        <taxon>Pentapetalae</taxon>
        <taxon>rosids</taxon>
        <taxon>malvids</taxon>
        <taxon>Malvales</taxon>
        <taxon>Malvaceae</taxon>
        <taxon>Malvoideae</taxon>
        <taxon>Gossypium</taxon>
    </lineage>
</organism>
<dbReference type="Proteomes" id="UP000593576">
    <property type="component" value="Unassembled WGS sequence"/>
</dbReference>
<keyword evidence="2" id="KW-1185">Reference proteome</keyword>
<sequence>MCTTLTSVVPQPFLESEKGHISNLLRKLFSAERVSGYTETG</sequence>
<comment type="caution">
    <text evidence="1">The sequence shown here is derived from an EMBL/GenBank/DDBJ whole genome shotgun (WGS) entry which is preliminary data.</text>
</comment>
<proteinExistence type="predicted"/>
<dbReference type="AlphaFoldDB" id="A0A7J9MUB9"/>
<dbReference type="EMBL" id="JABFAF010000013">
    <property type="protein sequence ID" value="MBA0874538.1"/>
    <property type="molecule type" value="Genomic_DNA"/>
</dbReference>
<gene>
    <name evidence="1" type="ORF">Goshw_018149</name>
</gene>
<evidence type="ECO:0000313" key="2">
    <source>
        <dbReference type="Proteomes" id="UP000593576"/>
    </source>
</evidence>